<dbReference type="GO" id="GO:0016491">
    <property type="term" value="F:oxidoreductase activity"/>
    <property type="evidence" value="ECO:0007669"/>
    <property type="project" value="InterPro"/>
</dbReference>
<dbReference type="InterPro" id="IPR018713">
    <property type="entry name" value="MPAB/Lcp_cat_dom"/>
</dbReference>
<proteinExistence type="predicted"/>
<dbReference type="RefSeq" id="WP_145270819.1">
    <property type="nucleotide sequence ID" value="NZ_CP036426.1"/>
</dbReference>
<evidence type="ECO:0000259" key="1">
    <source>
        <dbReference type="Pfam" id="PF09995"/>
    </source>
</evidence>
<feature type="domain" description="ER-bound oxygenase mpaB/mpaB'/Rubber oxygenase catalytic" evidence="1">
    <location>
        <begin position="55"/>
        <end position="238"/>
    </location>
</feature>
<dbReference type="OrthoDB" id="5498485at2"/>
<name>A0A518H390_9BACT</name>
<gene>
    <name evidence="2" type="ORF">ElP_32060</name>
</gene>
<dbReference type="Proteomes" id="UP000317835">
    <property type="component" value="Chromosome"/>
</dbReference>
<dbReference type="KEGG" id="tpla:ElP_32060"/>
<dbReference type="AlphaFoldDB" id="A0A518H390"/>
<dbReference type="Pfam" id="PF09995">
    <property type="entry name" value="MPAB_Lcp_cat"/>
    <property type="match status" value="1"/>
</dbReference>
<reference evidence="2 3" key="1">
    <citation type="submission" date="2019-02" db="EMBL/GenBank/DDBJ databases">
        <title>Deep-cultivation of Planctomycetes and their phenomic and genomic characterization uncovers novel biology.</title>
        <authorList>
            <person name="Wiegand S."/>
            <person name="Jogler M."/>
            <person name="Boedeker C."/>
            <person name="Pinto D."/>
            <person name="Vollmers J."/>
            <person name="Rivas-Marin E."/>
            <person name="Kohn T."/>
            <person name="Peeters S.H."/>
            <person name="Heuer A."/>
            <person name="Rast P."/>
            <person name="Oberbeckmann S."/>
            <person name="Bunk B."/>
            <person name="Jeske O."/>
            <person name="Meyerdierks A."/>
            <person name="Storesund J.E."/>
            <person name="Kallscheuer N."/>
            <person name="Luecker S."/>
            <person name="Lage O.M."/>
            <person name="Pohl T."/>
            <person name="Merkel B.J."/>
            <person name="Hornburger P."/>
            <person name="Mueller R.-W."/>
            <person name="Bruemmer F."/>
            <person name="Labrenz M."/>
            <person name="Spormann A.M."/>
            <person name="Op den Camp H."/>
            <person name="Overmann J."/>
            <person name="Amann R."/>
            <person name="Jetten M.S.M."/>
            <person name="Mascher T."/>
            <person name="Medema M.H."/>
            <person name="Devos D.P."/>
            <person name="Kaster A.-K."/>
            <person name="Ovreas L."/>
            <person name="Rohde M."/>
            <person name="Galperin M.Y."/>
            <person name="Jogler C."/>
        </authorList>
    </citation>
    <scope>NUCLEOTIDE SEQUENCE [LARGE SCALE GENOMIC DNA]</scope>
    <source>
        <strain evidence="2 3">ElP</strain>
    </source>
</reference>
<organism evidence="2 3">
    <name type="scientific">Tautonia plasticadhaerens</name>
    <dbReference type="NCBI Taxonomy" id="2527974"/>
    <lineage>
        <taxon>Bacteria</taxon>
        <taxon>Pseudomonadati</taxon>
        <taxon>Planctomycetota</taxon>
        <taxon>Planctomycetia</taxon>
        <taxon>Isosphaerales</taxon>
        <taxon>Isosphaeraceae</taxon>
        <taxon>Tautonia</taxon>
    </lineage>
</organism>
<dbReference type="EMBL" id="CP036426">
    <property type="protein sequence ID" value="QDV35303.1"/>
    <property type="molecule type" value="Genomic_DNA"/>
</dbReference>
<evidence type="ECO:0000313" key="3">
    <source>
        <dbReference type="Proteomes" id="UP000317835"/>
    </source>
</evidence>
<accession>A0A518H390</accession>
<evidence type="ECO:0000313" key="2">
    <source>
        <dbReference type="EMBL" id="QDV35303.1"/>
    </source>
</evidence>
<keyword evidence="3" id="KW-1185">Reference proteome</keyword>
<protein>
    <recommendedName>
        <fullName evidence="1">ER-bound oxygenase mpaB/mpaB'/Rubber oxygenase catalytic domain-containing protein</fullName>
    </recommendedName>
</protein>
<sequence>MDDRPRRPATGPIAPFVRPDSIVRRIWGDADAILFVFAGSAAEFALNRAVDWLFFSGKLPADPLGRLFTTARFAQEIAFVDEATARRSLHRIGAAHRAVEHRRAEAIPEWAHRDVLYMLIDYSERAFELLSRPLDAAERDELYGVFRRVGEGLAIPGLPPSYADWIADRRRHLERDLAYSGLTARLYDRYREVLGRWRYRTLLRVQSVLVPEHVRRLLGLEPCPWMRPSLAAYKVMARVGLRPLVHRMIMPPETLPRIKGLDHAG</sequence>